<gene>
    <name evidence="2" type="ORF">METZ01_LOCUS192460</name>
</gene>
<keyword evidence="1" id="KW-0812">Transmembrane</keyword>
<feature type="transmembrane region" description="Helical" evidence="1">
    <location>
        <begin position="6"/>
        <end position="28"/>
    </location>
</feature>
<dbReference type="AlphaFoldDB" id="A0A382DMC1"/>
<organism evidence="2">
    <name type="scientific">marine metagenome</name>
    <dbReference type="NCBI Taxonomy" id="408172"/>
    <lineage>
        <taxon>unclassified sequences</taxon>
        <taxon>metagenomes</taxon>
        <taxon>ecological metagenomes</taxon>
    </lineage>
</organism>
<evidence type="ECO:0000313" key="2">
    <source>
        <dbReference type="EMBL" id="SVB39606.1"/>
    </source>
</evidence>
<proteinExistence type="predicted"/>
<feature type="non-terminal residue" evidence="2">
    <location>
        <position position="33"/>
    </location>
</feature>
<protein>
    <submittedName>
        <fullName evidence="2">Uncharacterized protein</fullName>
    </submittedName>
</protein>
<keyword evidence="1" id="KW-1133">Transmembrane helix</keyword>
<dbReference type="EMBL" id="UINC01040146">
    <property type="protein sequence ID" value="SVB39606.1"/>
    <property type="molecule type" value="Genomic_DNA"/>
</dbReference>
<evidence type="ECO:0000256" key="1">
    <source>
        <dbReference type="SAM" id="Phobius"/>
    </source>
</evidence>
<keyword evidence="1" id="KW-0472">Membrane</keyword>
<reference evidence="2" key="1">
    <citation type="submission" date="2018-05" db="EMBL/GenBank/DDBJ databases">
        <authorList>
            <person name="Lanie J.A."/>
            <person name="Ng W.-L."/>
            <person name="Kazmierczak K.M."/>
            <person name="Andrzejewski T.M."/>
            <person name="Davidsen T.M."/>
            <person name="Wayne K.J."/>
            <person name="Tettelin H."/>
            <person name="Glass J.I."/>
            <person name="Rusch D."/>
            <person name="Podicherti R."/>
            <person name="Tsui H.-C.T."/>
            <person name="Winkler M.E."/>
        </authorList>
    </citation>
    <scope>NUCLEOTIDE SEQUENCE</scope>
</reference>
<sequence length="33" mass="3544">MDITTIVFNGVLGGLAAMLLIFTCDLLATWMKA</sequence>
<name>A0A382DMC1_9ZZZZ</name>
<accession>A0A382DMC1</accession>